<dbReference type="SUPFAM" id="SSF64438">
    <property type="entry name" value="CNF1/YfiH-like putative cysteine hydrolases"/>
    <property type="match status" value="1"/>
</dbReference>
<keyword evidence="2 3" id="KW-0378">Hydrolase</keyword>
<dbReference type="AlphaFoldDB" id="A0A2U3K591"/>
<dbReference type="OrthoDB" id="9807202at2"/>
<comment type="catalytic activity">
    <reaction evidence="3">
        <text>L-glutaminyl-[protein] + H2O = L-glutamyl-[protein] + NH4(+)</text>
        <dbReference type="Rhea" id="RHEA:16441"/>
        <dbReference type="Rhea" id="RHEA-COMP:10207"/>
        <dbReference type="Rhea" id="RHEA-COMP:10208"/>
        <dbReference type="ChEBI" id="CHEBI:15377"/>
        <dbReference type="ChEBI" id="CHEBI:28938"/>
        <dbReference type="ChEBI" id="CHEBI:29973"/>
        <dbReference type="ChEBI" id="CHEBI:30011"/>
        <dbReference type="EC" id="3.5.1.44"/>
    </reaction>
</comment>
<dbReference type="Proteomes" id="UP000238701">
    <property type="component" value="Unassembled WGS sequence"/>
</dbReference>
<dbReference type="InterPro" id="IPR011324">
    <property type="entry name" value="Cytotoxic_necrot_fac-like_cat"/>
</dbReference>
<evidence type="ECO:0000256" key="3">
    <source>
        <dbReference type="HAMAP-Rule" id="MF_01440"/>
    </source>
</evidence>
<dbReference type="Gene3D" id="3.30.1330.200">
    <property type="match status" value="1"/>
</dbReference>
<evidence type="ECO:0000313" key="5">
    <source>
        <dbReference type="Proteomes" id="UP000238701"/>
    </source>
</evidence>
<keyword evidence="4" id="KW-0675">Receptor</keyword>
<evidence type="ECO:0000256" key="1">
    <source>
        <dbReference type="ARBA" id="ARBA00022500"/>
    </source>
</evidence>
<keyword evidence="1 3" id="KW-0145">Chemotaxis</keyword>
<comment type="similarity">
    <text evidence="3">Belongs to the CheD family.</text>
</comment>
<dbReference type="PANTHER" id="PTHR35147">
    <property type="entry name" value="CHEMORECEPTOR GLUTAMINE DEAMIDASE CHED-RELATED"/>
    <property type="match status" value="1"/>
</dbReference>
<dbReference type="Pfam" id="PF03975">
    <property type="entry name" value="CheD"/>
    <property type="match status" value="1"/>
</dbReference>
<dbReference type="GO" id="GO:0006935">
    <property type="term" value="P:chemotaxis"/>
    <property type="evidence" value="ECO:0007669"/>
    <property type="project" value="UniProtKB-UniRule"/>
</dbReference>
<name>A0A2U3K591_9BACT</name>
<protein>
    <recommendedName>
        <fullName evidence="3">Probable chemoreceptor glutamine deamidase CheD</fullName>
        <ecNumber evidence="3">3.5.1.44</ecNumber>
    </recommendedName>
</protein>
<comment type="function">
    <text evidence="3">Probably deamidates glutamine residues to glutamate on methyl-accepting chemotaxis receptors (MCPs), playing an important role in chemotaxis.</text>
</comment>
<organism evidence="4 5">
    <name type="scientific">Candidatus Sulfotelmatobacter kueseliae</name>
    <dbReference type="NCBI Taxonomy" id="2042962"/>
    <lineage>
        <taxon>Bacteria</taxon>
        <taxon>Pseudomonadati</taxon>
        <taxon>Acidobacteriota</taxon>
        <taxon>Terriglobia</taxon>
        <taxon>Terriglobales</taxon>
        <taxon>Candidatus Korobacteraceae</taxon>
        <taxon>Candidatus Sulfotelmatobacter</taxon>
    </lineage>
</organism>
<dbReference type="PANTHER" id="PTHR35147:SF3">
    <property type="entry name" value="CHEMORECEPTOR GLUTAMINE DEAMIDASE CHED 1-RELATED"/>
    <property type="match status" value="1"/>
</dbReference>
<dbReference type="GO" id="GO:0050568">
    <property type="term" value="F:protein-glutamine glutaminase activity"/>
    <property type="evidence" value="ECO:0007669"/>
    <property type="project" value="UniProtKB-UniRule"/>
</dbReference>
<evidence type="ECO:0000313" key="4">
    <source>
        <dbReference type="EMBL" id="SPF34720.1"/>
    </source>
</evidence>
<gene>
    <name evidence="3 4" type="primary">cheD</name>
    <name evidence="4" type="ORF">SBA1_1320003</name>
</gene>
<dbReference type="CDD" id="cd16352">
    <property type="entry name" value="CheD"/>
    <property type="match status" value="1"/>
</dbReference>
<dbReference type="InterPro" id="IPR038592">
    <property type="entry name" value="CheD-like_sf"/>
</dbReference>
<dbReference type="EC" id="3.5.1.44" evidence="3"/>
<reference evidence="5" key="1">
    <citation type="submission" date="2018-02" db="EMBL/GenBank/DDBJ databases">
        <authorList>
            <person name="Hausmann B."/>
        </authorList>
    </citation>
    <scope>NUCLEOTIDE SEQUENCE [LARGE SCALE GENOMIC DNA]</scope>
    <source>
        <strain evidence="5">Peat soil MAG SbA1</strain>
    </source>
</reference>
<accession>A0A2U3K591</accession>
<evidence type="ECO:0000256" key="2">
    <source>
        <dbReference type="ARBA" id="ARBA00022801"/>
    </source>
</evidence>
<sequence length="177" mass="18904">MTNSTPFLTQLDGTPSGLTSNAPALKGRQSVYLLPGEFHASAEPCQIRTILGSCVSICLWDVSHLAGGMNHFLLPASREGEPASLRFGDLATKALLEKVLRLGCRLPNLRAKIFGGGSMFLNSNRRAISLGEQNVAAALALMKNARIPVSVQETGGTHGRKVVFNTDDGTAWCRRIG</sequence>
<proteinExistence type="inferred from homology"/>
<dbReference type="InterPro" id="IPR005659">
    <property type="entry name" value="Chemorcpt_Glu_NH3ase_CheD"/>
</dbReference>
<dbReference type="EMBL" id="OMOD01000038">
    <property type="protein sequence ID" value="SPF34720.1"/>
    <property type="molecule type" value="Genomic_DNA"/>
</dbReference>
<dbReference type="HAMAP" id="MF_01440">
    <property type="entry name" value="CheD"/>
    <property type="match status" value="1"/>
</dbReference>